<dbReference type="OrthoDB" id="5948273at2759"/>
<dbReference type="Proteomes" id="UP001152320">
    <property type="component" value="Unassembled WGS sequence"/>
</dbReference>
<keyword evidence="2" id="KW-1185">Reference proteome</keyword>
<reference evidence="1" key="1">
    <citation type="submission" date="2021-10" db="EMBL/GenBank/DDBJ databases">
        <title>Tropical sea cucumber genome reveals ecological adaptation and Cuvierian tubules defense mechanism.</title>
        <authorList>
            <person name="Chen T."/>
        </authorList>
    </citation>
    <scope>NUCLEOTIDE SEQUENCE</scope>
    <source>
        <strain evidence="1">Nanhai2018</strain>
        <tissue evidence="1">Muscle</tissue>
    </source>
</reference>
<evidence type="ECO:0000313" key="1">
    <source>
        <dbReference type="EMBL" id="KAJ8017774.1"/>
    </source>
</evidence>
<dbReference type="AlphaFoldDB" id="A0A9Q0YC99"/>
<protein>
    <submittedName>
        <fullName evidence="1">Uncharacterized protein</fullName>
    </submittedName>
</protein>
<dbReference type="PANTHER" id="PTHR31912:SF34">
    <property type="entry name" value="NOTOCHORD-RELATED PROTEIN"/>
    <property type="match status" value="1"/>
</dbReference>
<organism evidence="1 2">
    <name type="scientific">Holothuria leucospilota</name>
    <name type="common">Black long sea cucumber</name>
    <name type="synonym">Mertensiothuria leucospilota</name>
    <dbReference type="NCBI Taxonomy" id="206669"/>
    <lineage>
        <taxon>Eukaryota</taxon>
        <taxon>Metazoa</taxon>
        <taxon>Echinodermata</taxon>
        <taxon>Eleutherozoa</taxon>
        <taxon>Echinozoa</taxon>
        <taxon>Holothuroidea</taxon>
        <taxon>Aspidochirotacea</taxon>
        <taxon>Aspidochirotida</taxon>
        <taxon>Holothuriidae</taxon>
        <taxon>Holothuria</taxon>
    </lineage>
</organism>
<sequence length="621" mass="71246">MKYYESKFPLVQPVEVVLGFDENGRSETFQYVPILEMIRSLLLKDDVFTQVMSSHRKEVVNEVSSFRDGSFYQQNELFNSAETSLQIILYNDDFEVSNPIGTFTKKQKVNAMYFNIGNIHPKYRSKLHVIQLIWLCKSSLIQKYGLSKISEQLIEHLQTLEMQGIKVYKDGEEYLFQGTVSMILADNLASHQLGGFMESFRATRICRFCMCTYEELKSDKLKTLHTTRTEEVYNRHLALIQKDHTLASVYGLKCDSAFNKLQYFHVTRGLPPDPMHDLLEGAVPKVWGEVLTNFVHRKMISLDQFNLTLAQFQYKGTDKAKKPSPLTWKSGQVCVKQTASQMQCLMKIGLLILGDSIPPNDDYWRVLLYLADVCDLAFSPRHNQESIVLIHGVVKDFLELYLELFKNGLIPKMHFLMHYADHIANFGPLVACSTMRFEGKHSYFKSLAHKTKNRKNLCLTLAKRHQLLQCYHALSPYFLESDHITSSGGSVCSLSTFPEVVRTVIVSALGSMSEIFKVHAVDINGVTYEENSVLVTGVVQNVLQFSTVSSIFLKDACVYFLVSDLKTVQYSSHYHANIVCPQFQKRVIDIKDLIDFRPLEFYQSKAGVCVPQRYRLLEEFL</sequence>
<evidence type="ECO:0000313" key="2">
    <source>
        <dbReference type="Proteomes" id="UP001152320"/>
    </source>
</evidence>
<proteinExistence type="predicted"/>
<name>A0A9Q0YC99_HOLLE</name>
<dbReference type="PANTHER" id="PTHR31912">
    <property type="entry name" value="IP13529P"/>
    <property type="match status" value="1"/>
</dbReference>
<accession>A0A9Q0YC99</accession>
<comment type="caution">
    <text evidence="1">The sequence shown here is derived from an EMBL/GenBank/DDBJ whole genome shotgun (WGS) entry which is preliminary data.</text>
</comment>
<dbReference type="EMBL" id="JAIZAY010001017">
    <property type="protein sequence ID" value="KAJ8017774.1"/>
    <property type="molecule type" value="Genomic_DNA"/>
</dbReference>
<gene>
    <name evidence="1" type="ORF">HOLleu_44589</name>
</gene>